<keyword evidence="1" id="KW-0732">Signal</keyword>
<keyword evidence="3" id="KW-1185">Reference proteome</keyword>
<evidence type="ECO:0000313" key="2">
    <source>
        <dbReference type="EMBL" id="CBX99059.1"/>
    </source>
</evidence>
<reference evidence="3" key="1">
    <citation type="journal article" date="2011" name="Nat. Commun.">
        <title>Effector diversification within compartments of the Leptosphaeria maculans genome affected by Repeat-Induced Point mutations.</title>
        <authorList>
            <person name="Rouxel T."/>
            <person name="Grandaubert J."/>
            <person name="Hane J.K."/>
            <person name="Hoede C."/>
            <person name="van de Wouw A.P."/>
            <person name="Couloux A."/>
            <person name="Dominguez V."/>
            <person name="Anthouard V."/>
            <person name="Bally P."/>
            <person name="Bourras S."/>
            <person name="Cozijnsen A.J."/>
            <person name="Ciuffetti L.M."/>
            <person name="Degrave A."/>
            <person name="Dilmaghani A."/>
            <person name="Duret L."/>
            <person name="Fudal I."/>
            <person name="Goodwin S.B."/>
            <person name="Gout L."/>
            <person name="Glaser N."/>
            <person name="Linglin J."/>
            <person name="Kema G.H.J."/>
            <person name="Lapalu N."/>
            <person name="Lawrence C.B."/>
            <person name="May K."/>
            <person name="Meyer M."/>
            <person name="Ollivier B."/>
            <person name="Poulain J."/>
            <person name="Schoch C.L."/>
            <person name="Simon A."/>
            <person name="Spatafora J.W."/>
            <person name="Stachowiak A."/>
            <person name="Turgeon B.G."/>
            <person name="Tyler B.M."/>
            <person name="Vincent D."/>
            <person name="Weissenbach J."/>
            <person name="Amselem J."/>
            <person name="Quesneville H."/>
            <person name="Oliver R.P."/>
            <person name="Wincker P."/>
            <person name="Balesdent M.-H."/>
            <person name="Howlett B.J."/>
        </authorList>
    </citation>
    <scope>NUCLEOTIDE SEQUENCE [LARGE SCALE GENOMIC DNA]</scope>
    <source>
        <strain evidence="3">JN3 / isolate v23.1.3 / race Av1-4-5-6-7-8</strain>
    </source>
</reference>
<protein>
    <submittedName>
        <fullName evidence="2">Uncharacterized protein</fullName>
    </submittedName>
</protein>
<gene>
    <name evidence="2" type="ORF">LEMA_P082980.1</name>
</gene>
<dbReference type="AlphaFoldDB" id="E5A614"/>
<dbReference type="HOGENOM" id="CLU_698435_0_0_1"/>
<sequence>MKLSVVTLALLGVTAALDFKSRESKRVVRGIAVQAEGKRALHQPLKPRDGDQGDEGKIVGHADVTFCQKNKPVDKCETIQKVPLVDGTGETAKGVCMRTTLSTIDSIKTEPNVICLAFANDKCEMNTAKDYFSFVGESKNLANSTLSGGTPDEEHVDLTKAVKSFNCALLPPETTTKIKICPEKNLHGQCKDIEATVHLTQKIHNKKACIDPKMPYIGSINVPKGVRCEFYDNKACRDEGKKFPYGINSRAENDASQYKSLLGPVNITKKIAGFVCMPSPPPLPKPVKKGFVQVTVCSERNFKGCTKKEFPMGKEGGLITDYCVVGPVKALSLKVEASGICRFFSTADCSGEAYFTPYMEESDLSKFLGDDDKTYDFSNYIKSSLCLDPALVTPE</sequence>
<feature type="chain" id="PRO_5003195105" evidence="1">
    <location>
        <begin position="17"/>
        <end position="395"/>
    </location>
</feature>
<accession>E5A614</accession>
<organism evidence="2 3">
    <name type="scientific">Leptosphaeria maculans (strain JN3 / isolate v23.1.3 / race Av1-4-5-6-7-8)</name>
    <name type="common">Blackleg fungus</name>
    <name type="synonym">Phoma lingam</name>
    <dbReference type="NCBI Taxonomy" id="985895"/>
    <lineage>
        <taxon>Eukaryota</taxon>
        <taxon>Fungi</taxon>
        <taxon>Dikarya</taxon>
        <taxon>Ascomycota</taxon>
        <taxon>Pezizomycotina</taxon>
        <taxon>Dothideomycetes</taxon>
        <taxon>Pleosporomycetidae</taxon>
        <taxon>Pleosporales</taxon>
        <taxon>Pleosporineae</taxon>
        <taxon>Leptosphaeriaceae</taxon>
        <taxon>Plenodomus</taxon>
        <taxon>Plenodomus lingam/Leptosphaeria maculans species complex</taxon>
    </lineage>
</organism>
<dbReference type="VEuPathDB" id="FungiDB:LEMA_P082980.1"/>
<dbReference type="EMBL" id="FP929135">
    <property type="protein sequence ID" value="CBX99059.1"/>
    <property type="molecule type" value="Genomic_DNA"/>
</dbReference>
<dbReference type="RefSeq" id="XP_003842538.1">
    <property type="nucleotide sequence ID" value="XM_003842490.1"/>
</dbReference>
<dbReference type="GeneID" id="13282587"/>
<feature type="signal peptide" evidence="1">
    <location>
        <begin position="1"/>
        <end position="16"/>
    </location>
</feature>
<evidence type="ECO:0000256" key="1">
    <source>
        <dbReference type="SAM" id="SignalP"/>
    </source>
</evidence>
<evidence type="ECO:0000313" key="3">
    <source>
        <dbReference type="Proteomes" id="UP000002668"/>
    </source>
</evidence>
<dbReference type="InParanoid" id="E5A614"/>
<dbReference type="Proteomes" id="UP000002668">
    <property type="component" value="Genome"/>
</dbReference>
<proteinExistence type="predicted"/>
<name>E5A614_LEPMJ</name>